<feature type="region of interest" description="Disordered" evidence="1">
    <location>
        <begin position="299"/>
        <end position="332"/>
    </location>
</feature>
<sequence length="332" mass="37764">MQPSAGSSSYSSQDSPPRTELWWDRLPSLKIVRPPKGPYSPQVDERCFTYCSQSITGRIHGSDPWCRTICVRRIFSHEVSRVLSHHRTQTVTHVPGRKQPLVETKDDVQTQPINHPLPPEGQRYNGWLAMLLHGRFGLGPDDDDLHQRDHPAELDSALAPGHSHSQRGTKYWQEGWYLWWSSSRWAAQEKLDLMRRDLEGQTEWQKLKDRRNDEWARGLPPFEDAQNDGQALGDLHPFEDLGNLPPFPDVSRVYDLVQESVISGAQKEFWGRVWEKAQTDEPRKLLVIAWGRVMENFLGNEDERRGSSGKAPGSGAGSEGGRDKDDKGAKST</sequence>
<accession>A0A2G8SHW1</accession>
<feature type="compositionally biased region" description="Basic and acidic residues" evidence="1">
    <location>
        <begin position="320"/>
        <end position="332"/>
    </location>
</feature>
<dbReference type="AlphaFoldDB" id="A0A2G8SHW1"/>
<protein>
    <submittedName>
        <fullName evidence="2">Uncharacterized protein</fullName>
    </submittedName>
</protein>
<organism evidence="2 3">
    <name type="scientific">Ganoderma sinense ZZ0214-1</name>
    <dbReference type="NCBI Taxonomy" id="1077348"/>
    <lineage>
        <taxon>Eukaryota</taxon>
        <taxon>Fungi</taxon>
        <taxon>Dikarya</taxon>
        <taxon>Basidiomycota</taxon>
        <taxon>Agaricomycotina</taxon>
        <taxon>Agaricomycetes</taxon>
        <taxon>Polyporales</taxon>
        <taxon>Polyporaceae</taxon>
        <taxon>Ganoderma</taxon>
    </lineage>
</organism>
<reference evidence="2 3" key="1">
    <citation type="journal article" date="2015" name="Sci. Rep.">
        <title>Chromosome-level genome map provides insights into diverse defense mechanisms in the medicinal fungus Ganoderma sinense.</title>
        <authorList>
            <person name="Zhu Y."/>
            <person name="Xu J."/>
            <person name="Sun C."/>
            <person name="Zhou S."/>
            <person name="Xu H."/>
            <person name="Nelson D.R."/>
            <person name="Qian J."/>
            <person name="Song J."/>
            <person name="Luo H."/>
            <person name="Xiang L."/>
            <person name="Li Y."/>
            <person name="Xu Z."/>
            <person name="Ji A."/>
            <person name="Wang L."/>
            <person name="Lu S."/>
            <person name="Hayward A."/>
            <person name="Sun W."/>
            <person name="Li X."/>
            <person name="Schwartz D.C."/>
            <person name="Wang Y."/>
            <person name="Chen S."/>
        </authorList>
    </citation>
    <scope>NUCLEOTIDE SEQUENCE [LARGE SCALE GENOMIC DNA]</scope>
    <source>
        <strain evidence="2 3">ZZ0214-1</strain>
    </source>
</reference>
<comment type="caution">
    <text evidence="2">The sequence shown here is derived from an EMBL/GenBank/DDBJ whole genome shotgun (WGS) entry which is preliminary data.</text>
</comment>
<proteinExistence type="predicted"/>
<evidence type="ECO:0000313" key="2">
    <source>
        <dbReference type="EMBL" id="PIL33364.1"/>
    </source>
</evidence>
<evidence type="ECO:0000256" key="1">
    <source>
        <dbReference type="SAM" id="MobiDB-lite"/>
    </source>
</evidence>
<dbReference type="Proteomes" id="UP000230002">
    <property type="component" value="Unassembled WGS sequence"/>
</dbReference>
<gene>
    <name evidence="2" type="ORF">GSI_03982</name>
</gene>
<name>A0A2G8SHW1_9APHY</name>
<evidence type="ECO:0000313" key="3">
    <source>
        <dbReference type="Proteomes" id="UP000230002"/>
    </source>
</evidence>
<dbReference type="OrthoDB" id="3171382at2759"/>
<dbReference type="EMBL" id="AYKW01000007">
    <property type="protein sequence ID" value="PIL33364.1"/>
    <property type="molecule type" value="Genomic_DNA"/>
</dbReference>
<keyword evidence="3" id="KW-1185">Reference proteome</keyword>